<organism evidence="1 2">
    <name type="scientific">Nephila pilipes</name>
    <name type="common">Giant wood spider</name>
    <name type="synonym">Nephila maculata</name>
    <dbReference type="NCBI Taxonomy" id="299642"/>
    <lineage>
        <taxon>Eukaryota</taxon>
        <taxon>Metazoa</taxon>
        <taxon>Ecdysozoa</taxon>
        <taxon>Arthropoda</taxon>
        <taxon>Chelicerata</taxon>
        <taxon>Arachnida</taxon>
        <taxon>Araneae</taxon>
        <taxon>Araneomorphae</taxon>
        <taxon>Entelegynae</taxon>
        <taxon>Araneoidea</taxon>
        <taxon>Nephilidae</taxon>
        <taxon>Nephila</taxon>
    </lineage>
</organism>
<name>A0A8X6R510_NEPPI</name>
<protein>
    <submittedName>
        <fullName evidence="1">Uncharacterized protein</fullName>
    </submittedName>
</protein>
<gene>
    <name evidence="1" type="ORF">NPIL_193071</name>
</gene>
<evidence type="ECO:0000313" key="2">
    <source>
        <dbReference type="Proteomes" id="UP000887013"/>
    </source>
</evidence>
<sequence length="107" mass="12305">MNENKSCYMELQLSNLTFLKALHSSILDNEWNMDPKYQNTKKISDILVFIAVAFRPQGKRLNSRITSISLCSSSKYMLKQKKSLYFTTSVGFERLILLTHPPAVTMP</sequence>
<reference evidence="1" key="1">
    <citation type="submission" date="2020-08" db="EMBL/GenBank/DDBJ databases">
        <title>Multicomponent nature underlies the extraordinary mechanical properties of spider dragline silk.</title>
        <authorList>
            <person name="Kono N."/>
            <person name="Nakamura H."/>
            <person name="Mori M."/>
            <person name="Yoshida Y."/>
            <person name="Ohtoshi R."/>
            <person name="Malay A.D."/>
            <person name="Moran D.A.P."/>
            <person name="Tomita M."/>
            <person name="Numata K."/>
            <person name="Arakawa K."/>
        </authorList>
    </citation>
    <scope>NUCLEOTIDE SEQUENCE</scope>
</reference>
<evidence type="ECO:0000313" key="1">
    <source>
        <dbReference type="EMBL" id="GFU60477.1"/>
    </source>
</evidence>
<accession>A0A8X6R510</accession>
<comment type="caution">
    <text evidence="1">The sequence shown here is derived from an EMBL/GenBank/DDBJ whole genome shotgun (WGS) entry which is preliminary data.</text>
</comment>
<dbReference type="AlphaFoldDB" id="A0A8X6R510"/>
<keyword evidence="2" id="KW-1185">Reference proteome</keyword>
<proteinExistence type="predicted"/>
<dbReference type="Proteomes" id="UP000887013">
    <property type="component" value="Unassembled WGS sequence"/>
</dbReference>
<dbReference type="EMBL" id="BMAW01040677">
    <property type="protein sequence ID" value="GFU60477.1"/>
    <property type="molecule type" value="Genomic_DNA"/>
</dbReference>